<dbReference type="GO" id="GO:0000139">
    <property type="term" value="C:Golgi membrane"/>
    <property type="evidence" value="ECO:0007669"/>
    <property type="project" value="TreeGrafter"/>
</dbReference>
<feature type="domain" description="RIC1 C-terminal alpha solenoid region" evidence="4">
    <location>
        <begin position="151"/>
        <end position="200"/>
    </location>
</feature>
<dbReference type="GO" id="GO:0042147">
    <property type="term" value="P:retrograde transport, endosome to Golgi"/>
    <property type="evidence" value="ECO:0007669"/>
    <property type="project" value="TreeGrafter"/>
</dbReference>
<dbReference type="EMBL" id="CAJOBA010078150">
    <property type="protein sequence ID" value="CAF4428385.1"/>
    <property type="molecule type" value="Genomic_DNA"/>
</dbReference>
<sequence length="202" mass="23333">MDVYTKTHLESEIAEIYLNFLQDNGKNHRTISYFYRELFQKREGLLYFYIFIGLPQSKSSNHDNSPQSILLNVCGRLLLLQQEKGDSSLILQKPGKRNTLQTVSFLPPVMIAAWVEGMWTISRQNSTNPYLSNALWLCCGLQGMKTQVFLNHVFQELIRKNLDFDALQIAQTCKHLPHFSHVLELLLHKVLEEEATSLQPIP</sequence>
<dbReference type="AlphaFoldDB" id="A0A8S2G296"/>
<evidence type="ECO:0000259" key="4">
    <source>
        <dbReference type="Pfam" id="PF07064"/>
    </source>
</evidence>
<comment type="caution">
    <text evidence="5">The sequence shown here is derived from an EMBL/GenBank/DDBJ whole genome shotgun (WGS) entry which is preliminary data.</text>
</comment>
<reference evidence="5" key="1">
    <citation type="submission" date="2021-02" db="EMBL/GenBank/DDBJ databases">
        <authorList>
            <person name="Nowell W R."/>
        </authorList>
    </citation>
    <scope>NUCLEOTIDE SEQUENCE</scope>
</reference>
<name>A0A8S2G296_9BILA</name>
<dbReference type="PANTHER" id="PTHR22746:SF10">
    <property type="entry name" value="GUANINE NUCLEOTIDE EXCHANGE FACTOR SUBUNIT RIC1"/>
    <property type="match status" value="1"/>
</dbReference>
<feature type="non-terminal residue" evidence="5">
    <location>
        <position position="1"/>
    </location>
</feature>
<keyword evidence="2" id="KW-0472">Membrane</keyword>
<evidence type="ECO:0000256" key="2">
    <source>
        <dbReference type="ARBA" id="ARBA00023136"/>
    </source>
</evidence>
<gene>
    <name evidence="5" type="ORF">OVA965_LOCUS42768</name>
    <name evidence="6" type="ORF">TMI583_LOCUS44779</name>
</gene>
<evidence type="ECO:0000313" key="6">
    <source>
        <dbReference type="EMBL" id="CAF4428385.1"/>
    </source>
</evidence>
<dbReference type="InterPro" id="IPR040096">
    <property type="entry name" value="Ric1"/>
</dbReference>
<dbReference type="GO" id="GO:0034066">
    <property type="term" value="C:Ric1-Rgp1 guanyl-nucleotide exchange factor complex"/>
    <property type="evidence" value="ECO:0007669"/>
    <property type="project" value="InterPro"/>
</dbReference>
<dbReference type="PANTHER" id="PTHR22746">
    <property type="entry name" value="RAB6A-GEF COMPLEX PARTNER PROTEIN 1"/>
    <property type="match status" value="1"/>
</dbReference>
<dbReference type="InterPro" id="IPR009771">
    <property type="entry name" value="RIC1_C"/>
</dbReference>
<dbReference type="Proteomes" id="UP000677228">
    <property type="component" value="Unassembled WGS sequence"/>
</dbReference>
<accession>A0A8S2G296</accession>
<dbReference type="Proteomes" id="UP000682733">
    <property type="component" value="Unassembled WGS sequence"/>
</dbReference>
<organism evidence="5 7">
    <name type="scientific">Didymodactylos carnosus</name>
    <dbReference type="NCBI Taxonomy" id="1234261"/>
    <lineage>
        <taxon>Eukaryota</taxon>
        <taxon>Metazoa</taxon>
        <taxon>Spiralia</taxon>
        <taxon>Gnathifera</taxon>
        <taxon>Rotifera</taxon>
        <taxon>Eurotatoria</taxon>
        <taxon>Bdelloidea</taxon>
        <taxon>Philodinida</taxon>
        <taxon>Philodinidae</taxon>
        <taxon>Didymodactylos</taxon>
    </lineage>
</organism>
<dbReference type="GO" id="GO:0005829">
    <property type="term" value="C:cytosol"/>
    <property type="evidence" value="ECO:0007669"/>
    <property type="project" value="TreeGrafter"/>
</dbReference>
<evidence type="ECO:0000313" key="5">
    <source>
        <dbReference type="EMBL" id="CAF1613101.1"/>
    </source>
</evidence>
<dbReference type="GO" id="GO:0006886">
    <property type="term" value="P:intracellular protein transport"/>
    <property type="evidence" value="ECO:0007669"/>
    <property type="project" value="InterPro"/>
</dbReference>
<dbReference type="Pfam" id="PF07064">
    <property type="entry name" value="RIC1"/>
    <property type="match status" value="1"/>
</dbReference>
<proteinExistence type="predicted"/>
<protein>
    <recommendedName>
        <fullName evidence="3">Protein RIC1 homolog</fullName>
    </recommendedName>
</protein>
<evidence type="ECO:0000256" key="1">
    <source>
        <dbReference type="ARBA" id="ARBA00004370"/>
    </source>
</evidence>
<comment type="subcellular location">
    <subcellularLocation>
        <location evidence="1">Membrane</location>
    </subcellularLocation>
</comment>
<dbReference type="EMBL" id="CAJNOK010053752">
    <property type="protein sequence ID" value="CAF1613101.1"/>
    <property type="molecule type" value="Genomic_DNA"/>
</dbReference>
<evidence type="ECO:0000313" key="7">
    <source>
        <dbReference type="Proteomes" id="UP000677228"/>
    </source>
</evidence>
<evidence type="ECO:0000256" key="3">
    <source>
        <dbReference type="ARBA" id="ARBA00029879"/>
    </source>
</evidence>